<reference evidence="3" key="1">
    <citation type="journal article" date="2018" name="Gigascience">
        <title>Genome assembly of the Pink Ipe (Handroanthus impetiginosus, Bignoniaceae), a highly valued, ecologically keystone Neotropical timber forest tree.</title>
        <authorList>
            <person name="Silva-Junior O.B."/>
            <person name="Grattapaglia D."/>
            <person name="Novaes E."/>
            <person name="Collevatti R.G."/>
        </authorList>
    </citation>
    <scope>NUCLEOTIDE SEQUENCE [LARGE SCALE GENOMIC DNA]</scope>
    <source>
        <strain evidence="3">cv. UFG-1</strain>
    </source>
</reference>
<evidence type="ECO:0000313" key="2">
    <source>
        <dbReference type="EMBL" id="PIM97383.1"/>
    </source>
</evidence>
<feature type="compositionally biased region" description="Basic and acidic residues" evidence="1">
    <location>
        <begin position="20"/>
        <end position="34"/>
    </location>
</feature>
<gene>
    <name evidence="2" type="ORF">CDL12_30148</name>
</gene>
<proteinExistence type="predicted"/>
<dbReference type="OrthoDB" id="10263628at2759"/>
<sequence length="169" mass="18356">MPVANQEEEDLGMALKQSMHQHESPEPKRSKPGENPEVTGETPLPEESPEAKNRRIQRELMAAAAEKRMTAAKIAAATAVRIVESGKDVEIGVVKSSAATKNMDIVKEVKIGGSECDRKGTGVNVKVEGRSGISETSLPPWEANKLFFMIFGSNVSKDILAQWSNQGIR</sequence>
<accession>A0A2G9FWF9</accession>
<feature type="region of interest" description="Disordered" evidence="1">
    <location>
        <begin position="1"/>
        <end position="54"/>
    </location>
</feature>
<dbReference type="EMBL" id="NKXS01009875">
    <property type="protein sequence ID" value="PIM97383.1"/>
    <property type="molecule type" value="Genomic_DNA"/>
</dbReference>
<comment type="caution">
    <text evidence="2">The sequence shown here is derived from an EMBL/GenBank/DDBJ whole genome shotgun (WGS) entry which is preliminary data.</text>
</comment>
<evidence type="ECO:0000313" key="3">
    <source>
        <dbReference type="Proteomes" id="UP000231279"/>
    </source>
</evidence>
<evidence type="ECO:0000256" key="1">
    <source>
        <dbReference type="SAM" id="MobiDB-lite"/>
    </source>
</evidence>
<dbReference type="Proteomes" id="UP000231279">
    <property type="component" value="Unassembled WGS sequence"/>
</dbReference>
<feature type="compositionally biased region" description="Acidic residues" evidence="1">
    <location>
        <begin position="1"/>
        <end position="11"/>
    </location>
</feature>
<dbReference type="STRING" id="429701.A0A2G9FWF9"/>
<organism evidence="2 3">
    <name type="scientific">Handroanthus impetiginosus</name>
    <dbReference type="NCBI Taxonomy" id="429701"/>
    <lineage>
        <taxon>Eukaryota</taxon>
        <taxon>Viridiplantae</taxon>
        <taxon>Streptophyta</taxon>
        <taxon>Embryophyta</taxon>
        <taxon>Tracheophyta</taxon>
        <taxon>Spermatophyta</taxon>
        <taxon>Magnoliopsida</taxon>
        <taxon>eudicotyledons</taxon>
        <taxon>Gunneridae</taxon>
        <taxon>Pentapetalae</taxon>
        <taxon>asterids</taxon>
        <taxon>lamiids</taxon>
        <taxon>Lamiales</taxon>
        <taxon>Bignoniaceae</taxon>
        <taxon>Crescentiina</taxon>
        <taxon>Tabebuia alliance</taxon>
        <taxon>Handroanthus</taxon>
    </lineage>
</organism>
<keyword evidence="3" id="KW-1185">Reference proteome</keyword>
<dbReference type="AlphaFoldDB" id="A0A2G9FWF9"/>
<protein>
    <submittedName>
        <fullName evidence="2">Uncharacterized protein</fullName>
    </submittedName>
</protein>
<name>A0A2G9FWF9_9LAMI</name>